<dbReference type="Gene3D" id="3.40.50.2300">
    <property type="match status" value="1"/>
</dbReference>
<dbReference type="PROSITE" id="PS50043">
    <property type="entry name" value="HTH_LUXR_2"/>
    <property type="match status" value="1"/>
</dbReference>
<dbReference type="InterPro" id="IPR049151">
    <property type="entry name" value="CsgD-like_REC"/>
</dbReference>
<dbReference type="Gene3D" id="1.10.10.10">
    <property type="entry name" value="Winged helix-like DNA-binding domain superfamily/Winged helix DNA-binding domain"/>
    <property type="match status" value="1"/>
</dbReference>
<reference evidence="6" key="1">
    <citation type="submission" date="2018-05" db="EMBL/GenBank/DDBJ databases">
        <authorList>
            <person name="Cea G.-C."/>
            <person name="William W."/>
        </authorList>
    </citation>
    <scope>NUCLEOTIDE SEQUENCE [LARGE SCALE GENOMIC DNA]</scope>
    <source>
        <strain evidence="6">DB21MT 5</strain>
    </source>
</reference>
<dbReference type="GO" id="GO:0006355">
    <property type="term" value="P:regulation of DNA-templated transcription"/>
    <property type="evidence" value="ECO:0007669"/>
    <property type="project" value="InterPro"/>
</dbReference>
<dbReference type="SUPFAM" id="SSF46894">
    <property type="entry name" value="C-terminal effector domain of the bipartite response regulators"/>
    <property type="match status" value="1"/>
</dbReference>
<evidence type="ECO:0000256" key="2">
    <source>
        <dbReference type="ARBA" id="ARBA00023125"/>
    </source>
</evidence>
<dbReference type="PRINTS" id="PR00038">
    <property type="entry name" value="HTHLUXR"/>
</dbReference>
<keyword evidence="1" id="KW-0805">Transcription regulation</keyword>
<evidence type="ECO:0000256" key="3">
    <source>
        <dbReference type="ARBA" id="ARBA00023163"/>
    </source>
</evidence>
<keyword evidence="6" id="KW-1185">Reference proteome</keyword>
<evidence type="ECO:0000259" key="4">
    <source>
        <dbReference type="PROSITE" id="PS50043"/>
    </source>
</evidence>
<dbReference type="SMART" id="SM00421">
    <property type="entry name" value="HTH_LUXR"/>
    <property type="match status" value="1"/>
</dbReference>
<keyword evidence="3" id="KW-0804">Transcription</keyword>
<dbReference type="InterPro" id="IPR036388">
    <property type="entry name" value="WH-like_DNA-bd_sf"/>
</dbReference>
<dbReference type="Proteomes" id="UP000250163">
    <property type="component" value="Chromosome MORIYA"/>
</dbReference>
<feature type="domain" description="HTH luxR-type" evidence="4">
    <location>
        <begin position="183"/>
        <end position="248"/>
    </location>
</feature>
<dbReference type="InterPro" id="IPR016032">
    <property type="entry name" value="Sig_transdc_resp-reg_C-effctor"/>
</dbReference>
<keyword evidence="2" id="KW-0238">DNA-binding</keyword>
<dbReference type="EMBL" id="LS483250">
    <property type="protein sequence ID" value="SQD79668.1"/>
    <property type="molecule type" value="Genomic_DNA"/>
</dbReference>
<sequence>MLTTFNTLIKSLAKFNRFIMQLSIDMDITTQTKGFNHMSDYPNVVLLSQPSLQVATLVSCLRAKLDIPVQQLRDVAEVERISIDDNLLLLVDTDNLSATSQEQLKNKLKQYHGMFRLALINLSDDTTMENISTWPSIFGVFNKRDELDVVCKGIQKITEGEFWMPRRTLSSLISIYRSTKAVDLDRKPELTTREQEILRQLMTGSSNLEIADALYVSEHTIKSHLYNVFKKIKVKNRLQAVSWAKENLI</sequence>
<proteinExistence type="predicted"/>
<dbReference type="InterPro" id="IPR039420">
    <property type="entry name" value="WalR-like"/>
</dbReference>
<dbReference type="CDD" id="cd06170">
    <property type="entry name" value="LuxR_C_like"/>
    <property type="match status" value="1"/>
</dbReference>
<dbReference type="PANTHER" id="PTHR43214:SF38">
    <property type="entry name" value="NITRATE_NITRITE RESPONSE REGULATOR PROTEIN NARL"/>
    <property type="match status" value="1"/>
</dbReference>
<dbReference type="PANTHER" id="PTHR43214">
    <property type="entry name" value="TWO-COMPONENT RESPONSE REGULATOR"/>
    <property type="match status" value="1"/>
</dbReference>
<dbReference type="FunFam" id="1.10.10.10:FF:000153">
    <property type="entry name" value="LuxR family transcriptional regulator"/>
    <property type="match status" value="1"/>
</dbReference>
<dbReference type="InterPro" id="IPR000792">
    <property type="entry name" value="Tscrpt_reg_LuxR_C"/>
</dbReference>
<dbReference type="GO" id="GO:0003677">
    <property type="term" value="F:DNA binding"/>
    <property type="evidence" value="ECO:0007669"/>
    <property type="project" value="UniProtKB-KW"/>
</dbReference>
<dbReference type="Pfam" id="PF21155">
    <property type="entry name" value="VpsT-like_REC"/>
    <property type="match status" value="1"/>
</dbReference>
<accession>A0A330LV25</accession>
<dbReference type="Pfam" id="PF00196">
    <property type="entry name" value="GerE"/>
    <property type="match status" value="1"/>
</dbReference>
<evidence type="ECO:0000313" key="6">
    <source>
        <dbReference type="Proteomes" id="UP000250163"/>
    </source>
</evidence>
<dbReference type="KEGG" id="mya:MORIYA_3213"/>
<evidence type="ECO:0000256" key="1">
    <source>
        <dbReference type="ARBA" id="ARBA00023015"/>
    </source>
</evidence>
<evidence type="ECO:0000313" key="5">
    <source>
        <dbReference type="EMBL" id="SQD79668.1"/>
    </source>
</evidence>
<protein>
    <submittedName>
        <fullName evidence="5">Regulatory protein CsgD</fullName>
    </submittedName>
</protein>
<dbReference type="PROSITE" id="PS00622">
    <property type="entry name" value="HTH_LUXR_1"/>
    <property type="match status" value="1"/>
</dbReference>
<gene>
    <name evidence="5" type="ORF">MORIYA_3213</name>
</gene>
<name>A0A330LV25_9GAMM</name>
<organism evidence="5 6">
    <name type="scientific">Moritella yayanosii</name>
    <dbReference type="NCBI Taxonomy" id="69539"/>
    <lineage>
        <taxon>Bacteria</taxon>
        <taxon>Pseudomonadati</taxon>
        <taxon>Pseudomonadota</taxon>
        <taxon>Gammaproteobacteria</taxon>
        <taxon>Alteromonadales</taxon>
        <taxon>Moritellaceae</taxon>
        <taxon>Moritella</taxon>
    </lineage>
</organism>
<dbReference type="AlphaFoldDB" id="A0A330LV25"/>